<dbReference type="RefSeq" id="WP_172660995.1">
    <property type="nucleotide sequence ID" value="NZ_CBFGNQ010000003.1"/>
</dbReference>
<keyword evidence="1" id="KW-0805">Transcription regulation</keyword>
<evidence type="ECO:0000256" key="3">
    <source>
        <dbReference type="ARBA" id="ARBA00023163"/>
    </source>
</evidence>
<sequence length="251" mass="27672">MSFQERKKKILMILDEFEALSVMEISRKLSISPATVRRDLQDLSEEGLLQRTHGGAMKLDNLPFVAFHKKQTANTESKQEIGKLAAAQVVDGDTIFMDCGSTVFAMCAHLKKLNKLKVITNSLPIVAELIDTPGIGINLIGGELDKERRAVHGDMAVQHIDTYHVSKAFVGVDGISLQNGLTAHSEKEAQITKAFLKNAEQVYLLTDSSKIGKDAYVKFGTLKSIHFLITDAQLTGPLKKKIEQEGVRVLQ</sequence>
<dbReference type="PROSITE" id="PS00894">
    <property type="entry name" value="HTH_DEOR_1"/>
    <property type="match status" value="1"/>
</dbReference>
<dbReference type="PANTHER" id="PTHR30363:SF44">
    <property type="entry name" value="AGA OPERON TRANSCRIPTIONAL REPRESSOR-RELATED"/>
    <property type="match status" value="1"/>
</dbReference>
<dbReference type="Pfam" id="PF00455">
    <property type="entry name" value="DeoRC"/>
    <property type="match status" value="1"/>
</dbReference>
<dbReference type="InterPro" id="IPR011991">
    <property type="entry name" value="ArsR-like_HTH"/>
</dbReference>
<dbReference type="InterPro" id="IPR018356">
    <property type="entry name" value="Tscrpt_reg_HTH_DeoR_CS"/>
</dbReference>
<dbReference type="Gene3D" id="1.10.10.10">
    <property type="entry name" value="Winged helix-like DNA-binding domain superfamily/Winged helix DNA-binding domain"/>
    <property type="match status" value="1"/>
</dbReference>
<evidence type="ECO:0000256" key="2">
    <source>
        <dbReference type="ARBA" id="ARBA00023125"/>
    </source>
</evidence>
<protein>
    <submittedName>
        <fullName evidence="5">DeoR/GlpR family DNA-binding transcription regulator</fullName>
    </submittedName>
</protein>
<dbReference type="EMBL" id="JBBEUB010000001">
    <property type="protein sequence ID" value="MEJ2902082.1"/>
    <property type="molecule type" value="Genomic_DNA"/>
</dbReference>
<dbReference type="PROSITE" id="PS51000">
    <property type="entry name" value="HTH_DEOR_2"/>
    <property type="match status" value="1"/>
</dbReference>
<dbReference type="CDD" id="cd00090">
    <property type="entry name" value="HTH_ARSR"/>
    <property type="match status" value="1"/>
</dbReference>
<keyword evidence="6" id="KW-1185">Reference proteome</keyword>
<dbReference type="SUPFAM" id="SSF100950">
    <property type="entry name" value="NagB/RpiA/CoA transferase-like"/>
    <property type="match status" value="1"/>
</dbReference>
<accession>A0ABU8NIL1</accession>
<dbReference type="InterPro" id="IPR036390">
    <property type="entry name" value="WH_DNA-bd_sf"/>
</dbReference>
<dbReference type="Gene3D" id="3.40.50.1360">
    <property type="match status" value="1"/>
</dbReference>
<dbReference type="InterPro" id="IPR036388">
    <property type="entry name" value="WH-like_DNA-bd_sf"/>
</dbReference>
<evidence type="ECO:0000256" key="1">
    <source>
        <dbReference type="ARBA" id="ARBA00023015"/>
    </source>
</evidence>
<dbReference type="SMART" id="SM01134">
    <property type="entry name" value="DeoRC"/>
    <property type="match status" value="1"/>
</dbReference>
<dbReference type="Proteomes" id="UP001378956">
    <property type="component" value="Unassembled WGS sequence"/>
</dbReference>
<feature type="domain" description="HTH deoR-type" evidence="4">
    <location>
        <begin position="3"/>
        <end position="58"/>
    </location>
</feature>
<dbReference type="PANTHER" id="PTHR30363">
    <property type="entry name" value="HTH-TYPE TRANSCRIPTIONAL REGULATOR SRLR-RELATED"/>
    <property type="match status" value="1"/>
</dbReference>
<dbReference type="InterPro" id="IPR014036">
    <property type="entry name" value="DeoR-like_C"/>
</dbReference>
<evidence type="ECO:0000313" key="6">
    <source>
        <dbReference type="Proteomes" id="UP001378956"/>
    </source>
</evidence>
<dbReference type="InterPro" id="IPR001034">
    <property type="entry name" value="DeoR_HTH"/>
</dbReference>
<dbReference type="PRINTS" id="PR00037">
    <property type="entry name" value="HTHLACR"/>
</dbReference>
<name>A0ABU8NIL1_9SPHI</name>
<comment type="caution">
    <text evidence="5">The sequence shown here is derived from an EMBL/GenBank/DDBJ whole genome shotgun (WGS) entry which is preliminary data.</text>
</comment>
<dbReference type="InterPro" id="IPR050313">
    <property type="entry name" value="Carb_Metab_HTH_regulators"/>
</dbReference>
<dbReference type="SMART" id="SM00420">
    <property type="entry name" value="HTH_DEOR"/>
    <property type="match status" value="1"/>
</dbReference>
<evidence type="ECO:0000313" key="5">
    <source>
        <dbReference type="EMBL" id="MEJ2902082.1"/>
    </source>
</evidence>
<reference evidence="5 6" key="1">
    <citation type="submission" date="2024-03" db="EMBL/GenBank/DDBJ databases">
        <title>Sequence of Lycoming College Course Isolates.</title>
        <authorList>
            <person name="Plotts O."/>
            <person name="Newman J."/>
        </authorList>
    </citation>
    <scope>NUCLEOTIDE SEQUENCE [LARGE SCALE GENOMIC DNA]</scope>
    <source>
        <strain evidence="5 6">CJB-3</strain>
    </source>
</reference>
<dbReference type="InterPro" id="IPR037171">
    <property type="entry name" value="NagB/RpiA_transferase-like"/>
</dbReference>
<evidence type="ECO:0000259" key="4">
    <source>
        <dbReference type="PROSITE" id="PS51000"/>
    </source>
</evidence>
<gene>
    <name evidence="5" type="ORF">WAE58_06590</name>
</gene>
<dbReference type="SUPFAM" id="SSF46785">
    <property type="entry name" value="Winged helix' DNA-binding domain"/>
    <property type="match status" value="1"/>
</dbReference>
<proteinExistence type="predicted"/>
<keyword evidence="2 5" id="KW-0238">DNA-binding</keyword>
<dbReference type="Pfam" id="PF08220">
    <property type="entry name" value="HTH_DeoR"/>
    <property type="match status" value="1"/>
</dbReference>
<dbReference type="GO" id="GO:0003677">
    <property type="term" value="F:DNA binding"/>
    <property type="evidence" value="ECO:0007669"/>
    <property type="project" value="UniProtKB-KW"/>
</dbReference>
<organism evidence="5 6">
    <name type="scientific">Pedobacter panaciterrae</name>
    <dbReference type="NCBI Taxonomy" id="363849"/>
    <lineage>
        <taxon>Bacteria</taxon>
        <taxon>Pseudomonadati</taxon>
        <taxon>Bacteroidota</taxon>
        <taxon>Sphingobacteriia</taxon>
        <taxon>Sphingobacteriales</taxon>
        <taxon>Sphingobacteriaceae</taxon>
        <taxon>Pedobacter</taxon>
    </lineage>
</organism>
<keyword evidence="3" id="KW-0804">Transcription</keyword>